<protein>
    <submittedName>
        <fullName evidence="2">Uncharacterized protein</fullName>
    </submittedName>
</protein>
<geneLocation type="plasmid" evidence="2 3">
    <name>pTT6-2</name>
</geneLocation>
<feature type="region of interest" description="Disordered" evidence="1">
    <location>
        <begin position="343"/>
        <end position="374"/>
    </location>
</feature>
<accession>A0ABX7BH65</accession>
<keyword evidence="3" id="KW-1185">Reference proteome</keyword>
<feature type="compositionally biased region" description="Polar residues" evidence="1">
    <location>
        <begin position="221"/>
        <end position="231"/>
    </location>
</feature>
<dbReference type="RefSeq" id="WP_201083174.1">
    <property type="nucleotide sequence ID" value="NZ_CP067422.1"/>
</dbReference>
<evidence type="ECO:0000256" key="1">
    <source>
        <dbReference type="SAM" id="MobiDB-lite"/>
    </source>
</evidence>
<proteinExistence type="predicted"/>
<gene>
    <name evidence="2" type="ORF">IGS68_33500</name>
</gene>
<evidence type="ECO:0000313" key="2">
    <source>
        <dbReference type="EMBL" id="QQP93538.1"/>
    </source>
</evidence>
<dbReference type="Proteomes" id="UP000595197">
    <property type="component" value="Plasmid pTT6-2"/>
</dbReference>
<name>A0ABX7BH65_9PROT</name>
<keyword evidence="2" id="KW-0614">Plasmid</keyword>
<dbReference type="EMBL" id="CP067422">
    <property type="protein sequence ID" value="QQP93538.1"/>
    <property type="molecule type" value="Genomic_DNA"/>
</dbReference>
<sequence length="447" mass="49948">MIRNDPYAIAELRGKRGDGDLHQSRITNQVCLETFPELYEQIRSLTYPDQQPSKFHTFGWSPALFDESVNRYGEEGLWRVGSAASDEVSCFFGDIDNANPDQPEIRMEDAEQALEDLGLSFFLYPSYSHDEDGRHKFRVVIDSSRAMTWDECFRVAGVLGHEVFGQQGDFSIYDKGDHLYGPAARYGIGALSPGDPLDVDATLARWDALPAAYRLALRQAGASTAPRQSGPTRPLTEEEAERFRELRSSTKVRPFTTLKNPRLWNANWNGDYKAKIAGGSHWQTMRSLLSRIWMKSGATLAAAEMTKLFQEIDAQDGGYFQAHYPGDKLEALLDFIMSQPVGDAVGEASPEGREQPAPAPEGETTAPASMPREPRNAPEVLLIDETIPGHRAITEWLRGERPSEKILKSLTRLREKKPLHYAEVLAQLLVLNPDPMLKDAFDAHLAA</sequence>
<feature type="region of interest" description="Disordered" evidence="1">
    <location>
        <begin position="220"/>
        <end position="239"/>
    </location>
</feature>
<reference evidence="2" key="1">
    <citation type="submission" date="2021-02" db="EMBL/GenBank/DDBJ databases">
        <title>Skermanella TT6 skin isolate.</title>
        <authorList>
            <person name="Lee K."/>
            <person name="Ganzorig M."/>
        </authorList>
    </citation>
    <scope>NUCLEOTIDE SEQUENCE</scope>
    <source>
        <strain evidence="2">TT6</strain>
    </source>
</reference>
<evidence type="ECO:0000313" key="3">
    <source>
        <dbReference type="Proteomes" id="UP000595197"/>
    </source>
</evidence>
<organism evidence="2 3">
    <name type="scientific">Skermanella cutis</name>
    <dbReference type="NCBI Taxonomy" id="2775420"/>
    <lineage>
        <taxon>Bacteria</taxon>
        <taxon>Pseudomonadati</taxon>
        <taxon>Pseudomonadota</taxon>
        <taxon>Alphaproteobacteria</taxon>
        <taxon>Rhodospirillales</taxon>
        <taxon>Azospirillaceae</taxon>
        <taxon>Skermanella</taxon>
    </lineage>
</organism>